<feature type="region of interest" description="Disordered" evidence="2">
    <location>
        <begin position="327"/>
        <end position="347"/>
    </location>
</feature>
<dbReference type="Pfam" id="PF02759">
    <property type="entry name" value="RUN"/>
    <property type="match status" value="1"/>
</dbReference>
<organism evidence="5 6">
    <name type="scientific">Thraustotheca clavata</name>
    <dbReference type="NCBI Taxonomy" id="74557"/>
    <lineage>
        <taxon>Eukaryota</taxon>
        <taxon>Sar</taxon>
        <taxon>Stramenopiles</taxon>
        <taxon>Oomycota</taxon>
        <taxon>Saprolegniomycetes</taxon>
        <taxon>Saprolegniales</taxon>
        <taxon>Achlyaceae</taxon>
        <taxon>Thraustotheca</taxon>
    </lineage>
</organism>
<dbReference type="InterPro" id="IPR037213">
    <property type="entry name" value="Run_dom_sf"/>
</dbReference>
<keyword evidence="3" id="KW-0812">Transmembrane</keyword>
<dbReference type="CDD" id="cd06093">
    <property type="entry name" value="PX_domain"/>
    <property type="match status" value="1"/>
</dbReference>
<feature type="transmembrane region" description="Helical" evidence="3">
    <location>
        <begin position="7"/>
        <end position="31"/>
    </location>
</feature>
<evidence type="ECO:0000259" key="4">
    <source>
        <dbReference type="PROSITE" id="PS50826"/>
    </source>
</evidence>
<keyword evidence="3" id="KW-0472">Membrane</keyword>
<dbReference type="SUPFAM" id="SSF140741">
    <property type="entry name" value="RUN domain-like"/>
    <property type="match status" value="1"/>
</dbReference>
<sequence>MWFSRLILFGILEIFIALCTLVLLTIAASFYELISSVKAILNESSVPMMYIKNKMIAQKSLLHLGFRTEAIRKQPPSAYLHTTFGLDKCVAEELGTLVNIIVGDFVQCWYKQLTSEDQFITGVKVILCDIFGQLTVRCKEHFAFHGAMTFATDMLAMITLHLAAFREIYAQLANNYPSEFQLEDDLESRKKRVLEHLIQTPHLLHRGCHDSTYLKNIAMQILAICRPDFDVKHTLSVVAPVSTLCWHFMGEIFAKCVFEPILAYSEPRYSNALVVNCLPWLSEIDATSTCESYTASHARRSPILDKKQLEMLWAELETNTYEWNKQDTRGVQSSSSAKSSNVVPPTTISRRTTSSAITKMKSKFRRCNSAPKEIVEPQVEATAGQVIVKNLVAAIDGILEYLEISPTKCSARTCELHALISALEQVLLFGLKPSAYDFYYPFLMECRPQVTFWQARIDQIENLPRAQVSRGHYCSRGIQWLLIALEDGELWAYFTALTLTTSLTELYYEPYAILRDCISMETMVQALFRLSDYQWQCDIDVALGREWSGLSYELESIIDEAWESERYLPLQGWVKSSDKRKRYEKLPSSEWIWVSEWKLVSNDTADKNHWQYSKTSKDGFHDKEKALDCVRRRKWQRMRTVNPLILVPIDDTYVNEASNQATTESSSPEKLKESICFLCCRQVVDCKELYKCPSCNQQCCFLCSSHCIKQEMPENTTEQRVCSQCYQTNLAKRRLRLTISSVEMVAGNDNNNTSTFQIIVKSTLGSEWHLVKRWSEFEILMAALETSDDIDIGQLRLLSLSKVNEADTEELIVYRFLLELLKCETLSQNILVQQFFLDSTDDVPTMPPQPAPRNNQNAKLGQMLMQKLELQAFKAFDEIFELQEVARLRRHVVSMTRTFFRISFNSACHRIVGAQFTELTQPRKIANHLYALRAAILSTEQNENVKPTPSIIDQTKACREALLQACPPVLVSVLGEQAAHNGNLKLFEFLQHELLVKSLLLSLLELLLTRLFPEIKPNAPKSTLFT</sequence>
<dbReference type="InterPro" id="IPR047327">
    <property type="entry name" value="RUN_PLEKHM2"/>
</dbReference>
<evidence type="ECO:0000313" key="5">
    <source>
        <dbReference type="EMBL" id="OQS03727.1"/>
    </source>
</evidence>
<dbReference type="STRING" id="74557.A0A1W0A0E3"/>
<evidence type="ECO:0000256" key="3">
    <source>
        <dbReference type="SAM" id="Phobius"/>
    </source>
</evidence>
<dbReference type="PANTHER" id="PTHR22775">
    <property type="entry name" value="SORTING NEXIN"/>
    <property type="match status" value="1"/>
</dbReference>
<proteinExistence type="inferred from homology"/>
<dbReference type="GO" id="GO:0016020">
    <property type="term" value="C:membrane"/>
    <property type="evidence" value="ECO:0007669"/>
    <property type="project" value="InterPro"/>
</dbReference>
<evidence type="ECO:0000256" key="2">
    <source>
        <dbReference type="SAM" id="MobiDB-lite"/>
    </source>
</evidence>
<dbReference type="InterPro" id="IPR004012">
    <property type="entry name" value="Run_dom"/>
</dbReference>
<dbReference type="AlphaFoldDB" id="A0A1W0A0E3"/>
<dbReference type="InterPro" id="IPR036871">
    <property type="entry name" value="PX_dom_sf"/>
</dbReference>
<dbReference type="OrthoDB" id="5582218at2759"/>
<gene>
    <name evidence="5" type="ORF">THRCLA_21085</name>
</gene>
<name>A0A1W0A0E3_9STRA</name>
<reference evidence="5 6" key="1">
    <citation type="journal article" date="2014" name="Genome Biol. Evol.">
        <title>The secreted proteins of Achlya hypogyna and Thraustotheca clavata identify the ancestral oomycete secretome and reveal gene acquisitions by horizontal gene transfer.</title>
        <authorList>
            <person name="Misner I."/>
            <person name="Blouin N."/>
            <person name="Leonard G."/>
            <person name="Richards T.A."/>
            <person name="Lane C.E."/>
        </authorList>
    </citation>
    <scope>NUCLEOTIDE SEQUENCE [LARGE SCALE GENOMIC DNA]</scope>
    <source>
        <strain evidence="5 6">ATCC 34112</strain>
    </source>
</reference>
<dbReference type="SUPFAM" id="SSF64268">
    <property type="entry name" value="PX domain"/>
    <property type="match status" value="1"/>
</dbReference>
<dbReference type="Proteomes" id="UP000243217">
    <property type="component" value="Unassembled WGS sequence"/>
</dbReference>
<dbReference type="Pfam" id="PF02194">
    <property type="entry name" value="PXA"/>
    <property type="match status" value="1"/>
</dbReference>
<dbReference type="GO" id="GO:0035091">
    <property type="term" value="F:phosphatidylinositol binding"/>
    <property type="evidence" value="ECO:0007669"/>
    <property type="project" value="InterPro"/>
</dbReference>
<dbReference type="InterPro" id="IPR013937">
    <property type="entry name" value="Sorting_nexin_C"/>
</dbReference>
<keyword evidence="6" id="KW-1185">Reference proteome</keyword>
<dbReference type="EMBL" id="JNBS01000790">
    <property type="protein sequence ID" value="OQS03727.1"/>
    <property type="molecule type" value="Genomic_DNA"/>
</dbReference>
<dbReference type="CDD" id="cd00065">
    <property type="entry name" value="FYVE_like_SF"/>
    <property type="match status" value="1"/>
</dbReference>
<comment type="caution">
    <text evidence="5">The sequence shown here is derived from an EMBL/GenBank/DDBJ whole genome shotgun (WGS) entry which is preliminary data.</text>
</comment>
<dbReference type="Gene3D" id="1.20.58.900">
    <property type="match status" value="1"/>
</dbReference>
<feature type="compositionally biased region" description="Low complexity" evidence="2">
    <location>
        <begin position="333"/>
        <end position="347"/>
    </location>
</feature>
<dbReference type="SMART" id="SM00694">
    <property type="entry name" value="DysFC"/>
    <property type="match status" value="1"/>
</dbReference>
<dbReference type="PANTHER" id="PTHR22775:SF3">
    <property type="entry name" value="SORTING NEXIN-13"/>
    <property type="match status" value="1"/>
</dbReference>
<comment type="similarity">
    <text evidence="1">Belongs to the sorting nexin family.</text>
</comment>
<evidence type="ECO:0000256" key="1">
    <source>
        <dbReference type="ARBA" id="ARBA00010883"/>
    </source>
</evidence>
<dbReference type="PROSITE" id="PS50826">
    <property type="entry name" value="RUN"/>
    <property type="match status" value="1"/>
</dbReference>
<dbReference type="InterPro" id="IPR003114">
    <property type="entry name" value="Phox_assoc"/>
</dbReference>
<keyword evidence="3" id="KW-1133">Transmembrane helix</keyword>
<protein>
    <recommendedName>
        <fullName evidence="4">RUN domain-containing protein</fullName>
    </recommendedName>
</protein>
<dbReference type="Pfam" id="PF08628">
    <property type="entry name" value="Nexin_C"/>
    <property type="match status" value="1"/>
</dbReference>
<accession>A0A1W0A0E3</accession>
<dbReference type="CDD" id="cd17680">
    <property type="entry name" value="RUN_PLEKHM2"/>
    <property type="match status" value="1"/>
</dbReference>
<feature type="domain" description="RUN" evidence="4">
    <location>
        <begin position="410"/>
        <end position="542"/>
    </location>
</feature>
<evidence type="ECO:0000313" key="6">
    <source>
        <dbReference type="Proteomes" id="UP000243217"/>
    </source>
</evidence>
<dbReference type="InterPro" id="IPR006614">
    <property type="entry name" value="Peroxin/Ferlin"/>
</dbReference>